<dbReference type="AlphaFoldDB" id="A0AAV0KQV3"/>
<dbReference type="Proteomes" id="UP001154282">
    <property type="component" value="Unassembled WGS sequence"/>
</dbReference>
<evidence type="ECO:0000313" key="2">
    <source>
        <dbReference type="Proteomes" id="UP001154282"/>
    </source>
</evidence>
<gene>
    <name evidence="1" type="ORF">LITE_LOCUS19809</name>
</gene>
<accession>A0AAV0KQV3</accession>
<keyword evidence="2" id="KW-1185">Reference proteome</keyword>
<reference evidence="1" key="1">
    <citation type="submission" date="2022-08" db="EMBL/GenBank/DDBJ databases">
        <authorList>
            <person name="Gutierrez-Valencia J."/>
        </authorList>
    </citation>
    <scope>NUCLEOTIDE SEQUENCE</scope>
</reference>
<organism evidence="1 2">
    <name type="scientific">Linum tenue</name>
    <dbReference type="NCBI Taxonomy" id="586396"/>
    <lineage>
        <taxon>Eukaryota</taxon>
        <taxon>Viridiplantae</taxon>
        <taxon>Streptophyta</taxon>
        <taxon>Embryophyta</taxon>
        <taxon>Tracheophyta</taxon>
        <taxon>Spermatophyta</taxon>
        <taxon>Magnoliopsida</taxon>
        <taxon>eudicotyledons</taxon>
        <taxon>Gunneridae</taxon>
        <taxon>Pentapetalae</taxon>
        <taxon>rosids</taxon>
        <taxon>fabids</taxon>
        <taxon>Malpighiales</taxon>
        <taxon>Linaceae</taxon>
        <taxon>Linum</taxon>
    </lineage>
</organism>
<protein>
    <submittedName>
        <fullName evidence="1">Uncharacterized protein</fullName>
    </submittedName>
</protein>
<comment type="caution">
    <text evidence="1">The sequence shown here is derived from an EMBL/GenBank/DDBJ whole genome shotgun (WGS) entry which is preliminary data.</text>
</comment>
<dbReference type="EMBL" id="CAMGYJ010000005">
    <property type="protein sequence ID" value="CAI0424135.1"/>
    <property type="molecule type" value="Genomic_DNA"/>
</dbReference>
<evidence type="ECO:0000313" key="1">
    <source>
        <dbReference type="EMBL" id="CAI0424135.1"/>
    </source>
</evidence>
<proteinExistence type="predicted"/>
<sequence>MNIEVSRCSVGANRSAIGRFRFALAGEFHFPRLPIRSRQVHSLLDLFAPRVSRCHLPFSLSGTFFFRSDKEEGKPERSTGRLGCLADPDGDFGVGVRESECGGAVDEFRSRVALGEALADGGGAAGDEVAAVRCGDCRLGFGLCRGVRNRER</sequence>
<name>A0AAV0KQV3_9ROSI</name>